<dbReference type="Gene3D" id="3.30.420.40">
    <property type="match status" value="2"/>
</dbReference>
<dbReference type="InterPro" id="IPR043129">
    <property type="entry name" value="ATPase_NBD"/>
</dbReference>
<dbReference type="CDD" id="cd24029">
    <property type="entry name" value="ASKHA_NBD_HSP70_DnaK_HscA_HscC"/>
    <property type="match status" value="1"/>
</dbReference>
<evidence type="ECO:0000313" key="10">
    <source>
        <dbReference type="Proteomes" id="UP000199052"/>
    </source>
</evidence>
<dbReference type="PROSITE" id="PS00297">
    <property type="entry name" value="HSP70_1"/>
    <property type="match status" value="1"/>
</dbReference>
<dbReference type="AlphaFoldDB" id="A0A1I2PST6"/>
<protein>
    <submittedName>
        <fullName evidence="9">Molecular chaperone DnaK</fullName>
    </submittedName>
</protein>
<keyword evidence="4 7" id="KW-0067">ATP-binding</keyword>
<keyword evidence="6" id="KW-0143">Chaperone</keyword>
<dbReference type="OrthoDB" id="9766019at2"/>
<evidence type="ECO:0000256" key="5">
    <source>
        <dbReference type="ARBA" id="ARBA00023016"/>
    </source>
</evidence>
<organism evidence="9 10">
    <name type="scientific">Actinopolymorpha cephalotaxi</name>
    <dbReference type="NCBI Taxonomy" id="504797"/>
    <lineage>
        <taxon>Bacteria</taxon>
        <taxon>Bacillati</taxon>
        <taxon>Actinomycetota</taxon>
        <taxon>Actinomycetes</taxon>
        <taxon>Propionibacteriales</taxon>
        <taxon>Actinopolymorphaceae</taxon>
        <taxon>Actinopolymorpha</taxon>
    </lineage>
</organism>
<dbReference type="PROSITE" id="PS01036">
    <property type="entry name" value="HSP70_3"/>
    <property type="match status" value="1"/>
</dbReference>
<accession>A0A1I2PST6</accession>
<keyword evidence="3 7" id="KW-0547">Nucleotide-binding</keyword>
<keyword evidence="11" id="KW-1185">Reference proteome</keyword>
<dbReference type="FunFam" id="3.30.420.40:FF:000071">
    <property type="entry name" value="Molecular chaperone DnaK"/>
    <property type="match status" value="1"/>
</dbReference>
<dbReference type="GO" id="GO:0005524">
    <property type="term" value="F:ATP binding"/>
    <property type="evidence" value="ECO:0007669"/>
    <property type="project" value="UniProtKB-KW"/>
</dbReference>
<dbReference type="EMBL" id="FOOI01000004">
    <property type="protein sequence ID" value="SFG18690.1"/>
    <property type="molecule type" value="Genomic_DNA"/>
</dbReference>
<dbReference type="SUPFAM" id="SSF53067">
    <property type="entry name" value="Actin-like ATPase domain"/>
    <property type="match status" value="2"/>
</dbReference>
<evidence type="ECO:0000256" key="7">
    <source>
        <dbReference type="RuleBase" id="RU003322"/>
    </source>
</evidence>
<dbReference type="Gene3D" id="3.90.640.10">
    <property type="entry name" value="Actin, Chain A, domain 4"/>
    <property type="match status" value="1"/>
</dbReference>
<proteinExistence type="inferred from homology"/>
<dbReference type="InterPro" id="IPR018181">
    <property type="entry name" value="Heat_shock_70_CS"/>
</dbReference>
<sequence length="528" mass="56151">MGHTIGIDLGTTYSAAARVNDLGKPEIVVNRDGERLTPSVVLFQDELPIVGTMAKRSAVTAPLDVVQFVKRSMGDPSWKFETSGGTTYRPEEISAIILRRIKDDVELALGSPVTDAVVTVPAYFDDAPRRATIDAGRIAGLNVARVLNEPTAAALAYGVEHEVEGTVCVYDLGGGTFDVTVMRVGGGDFDVLATHGDRNLGGFDFDNLLMRLLDERFQAAGGPSLLDGAEAEADLREKAEIAKRSLTTVEQTRVVLSGGGVSKVVPLTRAEFEDVTSSLVSRTRDIAEMVVGDAGLDWPGVDHVLLAGGSTRMPMVRAMIGKVAGREPIRTVNPDEVVALGAAIQAHLVDLDKVTGESTNGSASGTVDGISAEPLPVLASAVTRPRVRDVTSQGLGALAVRRGAASAEDVENVVIIPANTKIPAKRGQVFETIENNQTRLKVEVTQGDDDDPDYVRAIGEQTFDIPPYPAGAPFEVVYAYDIDQTVFIEVHDKTSGERIGTFEVNNVATMAEGEVASATDRMRLLDIS</sequence>
<dbReference type="Proteomes" id="UP000533017">
    <property type="component" value="Unassembled WGS sequence"/>
</dbReference>
<dbReference type="EMBL" id="JACBZA010000001">
    <property type="protein sequence ID" value="NYH83503.1"/>
    <property type="molecule type" value="Genomic_DNA"/>
</dbReference>
<dbReference type="PROSITE" id="PS00329">
    <property type="entry name" value="HSP70_2"/>
    <property type="match status" value="1"/>
</dbReference>
<evidence type="ECO:0000256" key="3">
    <source>
        <dbReference type="ARBA" id="ARBA00022741"/>
    </source>
</evidence>
<dbReference type="Proteomes" id="UP000199052">
    <property type="component" value="Unassembled WGS sequence"/>
</dbReference>
<evidence type="ECO:0000256" key="2">
    <source>
        <dbReference type="ARBA" id="ARBA00022553"/>
    </source>
</evidence>
<evidence type="ECO:0000256" key="1">
    <source>
        <dbReference type="ARBA" id="ARBA00007381"/>
    </source>
</evidence>
<evidence type="ECO:0000313" key="11">
    <source>
        <dbReference type="Proteomes" id="UP000533017"/>
    </source>
</evidence>
<dbReference type="GO" id="GO:0140662">
    <property type="term" value="F:ATP-dependent protein folding chaperone"/>
    <property type="evidence" value="ECO:0007669"/>
    <property type="project" value="InterPro"/>
</dbReference>
<evidence type="ECO:0000256" key="6">
    <source>
        <dbReference type="ARBA" id="ARBA00023186"/>
    </source>
</evidence>
<keyword evidence="2" id="KW-0597">Phosphoprotein</keyword>
<dbReference type="InterPro" id="IPR013126">
    <property type="entry name" value="Hsp_70_fam"/>
</dbReference>
<dbReference type="PRINTS" id="PR00301">
    <property type="entry name" value="HEATSHOCK70"/>
</dbReference>
<dbReference type="InterPro" id="IPR029047">
    <property type="entry name" value="HSP70_peptide-bd_sf"/>
</dbReference>
<evidence type="ECO:0000313" key="8">
    <source>
        <dbReference type="EMBL" id="NYH83503.1"/>
    </source>
</evidence>
<dbReference type="Gene3D" id="2.60.34.10">
    <property type="entry name" value="Substrate Binding Domain Of DNAk, Chain A, domain 1"/>
    <property type="match status" value="1"/>
</dbReference>
<evidence type="ECO:0000256" key="4">
    <source>
        <dbReference type="ARBA" id="ARBA00022840"/>
    </source>
</evidence>
<reference evidence="9 10" key="1">
    <citation type="submission" date="2016-10" db="EMBL/GenBank/DDBJ databases">
        <authorList>
            <person name="de Groot N.N."/>
        </authorList>
    </citation>
    <scope>NUCLEOTIDE SEQUENCE [LARGE SCALE GENOMIC DNA]</scope>
    <source>
        <strain evidence="9 10">CPCC 202808</strain>
    </source>
</reference>
<dbReference type="RefSeq" id="WP_092882711.1">
    <property type="nucleotide sequence ID" value="NZ_FOOI01000004.1"/>
</dbReference>
<gene>
    <name evidence="8" type="ORF">FHR37_002354</name>
    <name evidence="9" type="ORF">SAMN05421678_104249</name>
</gene>
<evidence type="ECO:0000313" key="9">
    <source>
        <dbReference type="EMBL" id="SFG18690.1"/>
    </source>
</evidence>
<dbReference type="SUPFAM" id="SSF100920">
    <property type="entry name" value="Heat shock protein 70kD (HSP70), peptide-binding domain"/>
    <property type="match status" value="1"/>
</dbReference>
<dbReference type="STRING" id="504797.SAMN05421678_104249"/>
<comment type="similarity">
    <text evidence="1 7">Belongs to the heat shock protein 70 family.</text>
</comment>
<reference evidence="8 11" key="2">
    <citation type="submission" date="2020-07" db="EMBL/GenBank/DDBJ databases">
        <title>Sequencing the genomes of 1000 actinobacteria strains.</title>
        <authorList>
            <person name="Klenk H.-P."/>
        </authorList>
    </citation>
    <scope>NUCLEOTIDE SEQUENCE [LARGE SCALE GENOMIC DNA]</scope>
    <source>
        <strain evidence="8 11">DSM 45117</strain>
    </source>
</reference>
<keyword evidence="5" id="KW-0346">Stress response</keyword>
<dbReference type="PANTHER" id="PTHR19375">
    <property type="entry name" value="HEAT SHOCK PROTEIN 70KDA"/>
    <property type="match status" value="1"/>
</dbReference>
<name>A0A1I2PST6_9ACTN</name>
<dbReference type="Pfam" id="PF00012">
    <property type="entry name" value="HSP70"/>
    <property type="match status" value="2"/>
</dbReference>